<dbReference type="AlphaFoldDB" id="A0A443RDT6"/>
<proteinExistence type="predicted"/>
<dbReference type="Pfam" id="PF00646">
    <property type="entry name" value="F-box"/>
    <property type="match status" value="1"/>
</dbReference>
<dbReference type="OrthoDB" id="2338606at2759"/>
<dbReference type="Proteomes" id="UP000285301">
    <property type="component" value="Unassembled WGS sequence"/>
</dbReference>
<sequence length="390" mass="45156">MSISESGEQTDESHQLSHLNADILFGIFKYLQRRDLLAMRLVSRSAKEIITSIRCRVNVADTELKEFSLMIHKLLPGIDKLTYGGSSLLRFSIASEPFQNLRKLFLYTCEDISTAKSNVTQVFRNFTNLQDYTWIISGEFYPIKTINSFPPNVKSFTLRHVSIEREEFASFLNSNQYLEHLELSDVAIEPTGEWVGLKLFFEEFIRNSASIKYLSIQTLKSKFKIERLNIIGGKTLEQIRIQIFDLPTFDRSFPFLTNVKTLFLQVDTIQDSELDFFLSRLPNLEILFIRTWSESLSEKTFEAIARLSKLKTFGLDMCDISDNQKCFDIFKSANACKYLFVCKLISQEWANALIDVFEAIASKRKNDLIKVKMDCGNFKLNRCYRNPLVL</sequence>
<dbReference type="InterPro" id="IPR036047">
    <property type="entry name" value="F-box-like_dom_sf"/>
</dbReference>
<dbReference type="EMBL" id="NCKU01000996">
    <property type="protein sequence ID" value="RWS13420.1"/>
    <property type="molecule type" value="Genomic_DNA"/>
</dbReference>
<evidence type="ECO:0000313" key="2">
    <source>
        <dbReference type="EMBL" id="RWS13420.1"/>
    </source>
</evidence>
<dbReference type="InterPro" id="IPR032675">
    <property type="entry name" value="LRR_dom_sf"/>
</dbReference>
<accession>A0A443RDT6</accession>
<dbReference type="PROSITE" id="PS50181">
    <property type="entry name" value="FBOX"/>
    <property type="match status" value="1"/>
</dbReference>
<evidence type="ECO:0000313" key="3">
    <source>
        <dbReference type="Proteomes" id="UP000285301"/>
    </source>
</evidence>
<dbReference type="SUPFAM" id="SSF81383">
    <property type="entry name" value="F-box domain"/>
    <property type="match status" value="1"/>
</dbReference>
<feature type="domain" description="F-box" evidence="1">
    <location>
        <begin position="13"/>
        <end position="67"/>
    </location>
</feature>
<protein>
    <recommendedName>
        <fullName evidence="1">F-box domain-containing protein</fullName>
    </recommendedName>
</protein>
<comment type="caution">
    <text evidence="2">The sequence shown here is derived from an EMBL/GenBank/DDBJ whole genome shotgun (WGS) entry which is preliminary data.</text>
</comment>
<dbReference type="SMART" id="SM00256">
    <property type="entry name" value="FBOX"/>
    <property type="match status" value="1"/>
</dbReference>
<reference evidence="2 3" key="1">
    <citation type="journal article" date="2018" name="Gigascience">
        <title>Genomes of trombidid mites reveal novel predicted allergens and laterally-transferred genes associated with secondary metabolism.</title>
        <authorList>
            <person name="Dong X."/>
            <person name="Chaisiri K."/>
            <person name="Xia D."/>
            <person name="Armstrong S.D."/>
            <person name="Fang Y."/>
            <person name="Donnelly M.J."/>
            <person name="Kadowaki T."/>
            <person name="McGarry J.W."/>
            <person name="Darby A.C."/>
            <person name="Makepeace B.L."/>
        </authorList>
    </citation>
    <scope>NUCLEOTIDE SEQUENCE [LARGE SCALE GENOMIC DNA]</scope>
    <source>
        <strain evidence="2">UoL-WK</strain>
    </source>
</reference>
<organism evidence="2 3">
    <name type="scientific">Dinothrombium tinctorium</name>
    <dbReference type="NCBI Taxonomy" id="1965070"/>
    <lineage>
        <taxon>Eukaryota</taxon>
        <taxon>Metazoa</taxon>
        <taxon>Ecdysozoa</taxon>
        <taxon>Arthropoda</taxon>
        <taxon>Chelicerata</taxon>
        <taxon>Arachnida</taxon>
        <taxon>Acari</taxon>
        <taxon>Acariformes</taxon>
        <taxon>Trombidiformes</taxon>
        <taxon>Prostigmata</taxon>
        <taxon>Anystina</taxon>
        <taxon>Parasitengona</taxon>
        <taxon>Trombidioidea</taxon>
        <taxon>Trombidiidae</taxon>
        <taxon>Dinothrombium</taxon>
    </lineage>
</organism>
<gene>
    <name evidence="2" type="ORF">B4U79_17966</name>
</gene>
<dbReference type="SUPFAM" id="SSF52047">
    <property type="entry name" value="RNI-like"/>
    <property type="match status" value="1"/>
</dbReference>
<dbReference type="InterPro" id="IPR001810">
    <property type="entry name" value="F-box_dom"/>
</dbReference>
<keyword evidence="3" id="KW-1185">Reference proteome</keyword>
<name>A0A443RDT6_9ACAR</name>
<evidence type="ECO:0000259" key="1">
    <source>
        <dbReference type="PROSITE" id="PS50181"/>
    </source>
</evidence>
<dbReference type="Gene3D" id="3.80.10.10">
    <property type="entry name" value="Ribonuclease Inhibitor"/>
    <property type="match status" value="1"/>
</dbReference>